<dbReference type="RefSeq" id="WP_072747326.1">
    <property type="nucleotide sequence ID" value="NZ_FOHL01000005.1"/>
</dbReference>
<dbReference type="PROSITE" id="PS51318">
    <property type="entry name" value="TAT"/>
    <property type="match status" value="1"/>
</dbReference>
<evidence type="ECO:0000256" key="1">
    <source>
        <dbReference type="SAM" id="SignalP"/>
    </source>
</evidence>
<gene>
    <name evidence="2" type="ORF">SAMN05216200_105130</name>
</gene>
<accession>A0A1M7T9Z8</accession>
<dbReference type="Proteomes" id="UP000184066">
    <property type="component" value="Unassembled WGS sequence"/>
</dbReference>
<dbReference type="InterPro" id="IPR021457">
    <property type="entry name" value="DUF3108"/>
</dbReference>
<protein>
    <recommendedName>
        <fullName evidence="4">DUF3108 domain-containing protein</fullName>
    </recommendedName>
</protein>
<dbReference type="AlphaFoldDB" id="A0A1M7T9Z8"/>
<dbReference type="STRING" id="1189325.SAMN04488119_105131"/>
<reference evidence="2 3" key="1">
    <citation type="submission" date="2016-12" db="EMBL/GenBank/DDBJ databases">
        <authorList>
            <person name="Song W.-J."/>
            <person name="Kurnit D.M."/>
        </authorList>
    </citation>
    <scope>NUCLEOTIDE SEQUENCE [LARGE SCALE GENOMIC DNA]</scope>
    <source>
        <strain evidence="2 3">CGMCC 1.10808</strain>
    </source>
</reference>
<organism evidence="2 3">
    <name type="scientific">Oceanicella actignis</name>
    <dbReference type="NCBI Taxonomy" id="1189325"/>
    <lineage>
        <taxon>Bacteria</taxon>
        <taxon>Pseudomonadati</taxon>
        <taxon>Pseudomonadota</taxon>
        <taxon>Alphaproteobacteria</taxon>
        <taxon>Rhodobacterales</taxon>
        <taxon>Paracoccaceae</taxon>
        <taxon>Oceanicella</taxon>
    </lineage>
</organism>
<feature type="chain" id="PRO_5009929404" description="DUF3108 domain-containing protein" evidence="1">
    <location>
        <begin position="31"/>
        <end position="255"/>
    </location>
</feature>
<name>A0A1M7T9Z8_9RHOB</name>
<dbReference type="InterPro" id="IPR006311">
    <property type="entry name" value="TAT_signal"/>
</dbReference>
<dbReference type="EMBL" id="FRDL01000005">
    <property type="protein sequence ID" value="SHN67529.1"/>
    <property type="molecule type" value="Genomic_DNA"/>
</dbReference>
<keyword evidence="3" id="KW-1185">Reference proteome</keyword>
<feature type="signal peptide" evidence="1">
    <location>
        <begin position="1"/>
        <end position="30"/>
    </location>
</feature>
<evidence type="ECO:0008006" key="4">
    <source>
        <dbReference type="Google" id="ProtNLM"/>
    </source>
</evidence>
<evidence type="ECO:0000313" key="3">
    <source>
        <dbReference type="Proteomes" id="UP000184066"/>
    </source>
</evidence>
<evidence type="ECO:0000313" key="2">
    <source>
        <dbReference type="EMBL" id="SHN67529.1"/>
    </source>
</evidence>
<dbReference type="Pfam" id="PF11306">
    <property type="entry name" value="DUF3108"/>
    <property type="match status" value="1"/>
</dbReference>
<proteinExistence type="predicted"/>
<dbReference type="OrthoDB" id="7844015at2"/>
<sequence>MTRRPSIPVRRHAAALAAAALAIAAPAPRAAPAAAAPEASVAARFDVHFGGIRAGEVSVMLSEDGRRYSVASRAVTAGIVGAFYDAAYDAQAQGALAPAPKPEAFRAVGDFGGKRQQVEIAFGPLAPREVKADPPFKPKPYEIDPAVQIGVLDPLSAAATVLRPAPIANICPRSLDIFDGRRRAQITLGPPTRRDSGELRCHGRFKRVAGYRPKDMKSPDIAFSLDFEDQPTGAARLRRVTVDTGWGLLVALRRD</sequence>
<keyword evidence="1" id="KW-0732">Signal</keyword>